<dbReference type="OMA" id="IDSYESW"/>
<organism evidence="2 3">
    <name type="scientific">Metarhizium rileyi (strain RCEF 4871)</name>
    <name type="common">Nomuraea rileyi</name>
    <dbReference type="NCBI Taxonomy" id="1649241"/>
    <lineage>
        <taxon>Eukaryota</taxon>
        <taxon>Fungi</taxon>
        <taxon>Dikarya</taxon>
        <taxon>Ascomycota</taxon>
        <taxon>Pezizomycotina</taxon>
        <taxon>Sordariomycetes</taxon>
        <taxon>Hypocreomycetidae</taxon>
        <taxon>Hypocreales</taxon>
        <taxon>Clavicipitaceae</taxon>
        <taxon>Metarhizium</taxon>
    </lineage>
</organism>
<gene>
    <name evidence="2" type="ORF">NOR_00441</name>
</gene>
<proteinExistence type="predicted"/>
<dbReference type="OrthoDB" id="1259151at2759"/>
<dbReference type="PROSITE" id="PS50181">
    <property type="entry name" value="FBOX"/>
    <property type="match status" value="1"/>
</dbReference>
<name>A0A162K0V4_METRR</name>
<dbReference type="InterPro" id="IPR036322">
    <property type="entry name" value="WD40_repeat_dom_sf"/>
</dbReference>
<evidence type="ECO:0000259" key="1">
    <source>
        <dbReference type="PROSITE" id="PS50181"/>
    </source>
</evidence>
<dbReference type="AlphaFoldDB" id="A0A162K0V4"/>
<feature type="domain" description="F-box" evidence="1">
    <location>
        <begin position="3"/>
        <end position="49"/>
    </location>
</feature>
<dbReference type="Gene3D" id="2.130.10.10">
    <property type="entry name" value="YVTN repeat-like/Quinoprotein amine dehydrogenase"/>
    <property type="match status" value="1"/>
</dbReference>
<reference evidence="2 3" key="1">
    <citation type="journal article" date="2016" name="Genome Biol. Evol.">
        <title>Divergent and convergent evolution of fungal pathogenicity.</title>
        <authorList>
            <person name="Shang Y."/>
            <person name="Xiao G."/>
            <person name="Zheng P."/>
            <person name="Cen K."/>
            <person name="Zhan S."/>
            <person name="Wang C."/>
        </authorList>
    </citation>
    <scope>NUCLEOTIDE SEQUENCE [LARGE SCALE GENOMIC DNA]</scope>
    <source>
        <strain evidence="2 3">RCEF 4871</strain>
    </source>
</reference>
<dbReference type="InterPro" id="IPR001810">
    <property type="entry name" value="F-box_dom"/>
</dbReference>
<keyword evidence="3" id="KW-1185">Reference proteome</keyword>
<evidence type="ECO:0000313" key="3">
    <source>
        <dbReference type="Proteomes" id="UP000243498"/>
    </source>
</evidence>
<sequence length="639" mass="70750">MEAASLASLPDDLLLDIIEYLDTARDTSHLGRVSSRTHQLVERAGWKTFVKTRFPSLRAPCEDGVSWSRLVNTFSYLDRCWDRRALQLSVFRSQPLPRRRDVARHRQPRQAIDFHGIVDAHHVPSSDEELVVWGAGEDLHVRRSDGSRHQTWRSVLGTDTEYAPGTGDVTCLKMIERRAGVPEIVVGRANGDVQVLSAAKSNESFGRPTRAVIKLDDDDDDDDDAQSPWPFRISPGRRAVTCTDWQPDADMLATCRSSRLHLYKVEEVEEAGRGPLACHDMARDRPCNEESLIRDVKFLGDAKIAVALGGSSQPVRFGSMRPTGVDMFVPPAPASASQDGGASADVTNVWSMQPVGHARNSNSNSNLLLSSWHDGSFRLMDVRTPSPHDAVYRDTFQPYHAGGPLLVYGTERFVSGNSTGPTLRFFDFRYPKPYLHSAAEPCSPHGPLPRAVCSPRTPPLDGDAAVVRTCDPGTARRCTWHAAMQSPCYRQDTTLWLGHGVLDRVFSLAKASDTSDCFYLGLRGAVAEAQLVLEDDIPTRRQKRPPCPAGWKVSGLPNLAMADTGISLCTSDVRVGSHGHLHSRMPEMLYHYDGPGKNRDHRQLLDAPDGTRFDTTWRQQVPVRRRGDMSTGISEASSF</sequence>
<dbReference type="SUPFAM" id="SSF50978">
    <property type="entry name" value="WD40 repeat-like"/>
    <property type="match status" value="1"/>
</dbReference>
<evidence type="ECO:0000313" key="2">
    <source>
        <dbReference type="EMBL" id="OAA51848.1"/>
    </source>
</evidence>
<dbReference type="EMBL" id="AZHC01000001">
    <property type="protein sequence ID" value="OAA51848.1"/>
    <property type="molecule type" value="Genomic_DNA"/>
</dbReference>
<comment type="caution">
    <text evidence="2">The sequence shown here is derived from an EMBL/GenBank/DDBJ whole genome shotgun (WGS) entry which is preliminary data.</text>
</comment>
<dbReference type="InterPro" id="IPR036047">
    <property type="entry name" value="F-box-like_dom_sf"/>
</dbReference>
<dbReference type="InterPro" id="IPR015943">
    <property type="entry name" value="WD40/YVTN_repeat-like_dom_sf"/>
</dbReference>
<dbReference type="SUPFAM" id="SSF81383">
    <property type="entry name" value="F-box domain"/>
    <property type="match status" value="1"/>
</dbReference>
<dbReference type="STRING" id="1081105.A0A162K0V4"/>
<protein>
    <submittedName>
        <fullName evidence="2">WD40 repeat-like-containing domain protein</fullName>
    </submittedName>
</protein>
<accession>A0A162K0V4</accession>
<dbReference type="Proteomes" id="UP000243498">
    <property type="component" value="Unassembled WGS sequence"/>
</dbReference>